<comment type="similarity">
    <text evidence="8">Belongs to the NhaC Na(+)/H(+) (TC 2.A.35) antiporter family.</text>
</comment>
<accession>A0A1M6VW71</accession>
<evidence type="ECO:0000256" key="8">
    <source>
        <dbReference type="ARBA" id="ARBA00038435"/>
    </source>
</evidence>
<keyword evidence="4" id="KW-1003">Cell membrane</keyword>
<keyword evidence="2" id="KW-0813">Transport</keyword>
<evidence type="ECO:0000256" key="7">
    <source>
        <dbReference type="ARBA" id="ARBA00023136"/>
    </source>
</evidence>
<keyword evidence="12" id="KW-1185">Reference proteome</keyword>
<feature type="transmembrane region" description="Helical" evidence="9">
    <location>
        <begin position="21"/>
        <end position="41"/>
    </location>
</feature>
<protein>
    <submittedName>
        <fullName evidence="11">Transporter, NhaC family</fullName>
    </submittedName>
</protein>
<evidence type="ECO:0000256" key="2">
    <source>
        <dbReference type="ARBA" id="ARBA00022448"/>
    </source>
</evidence>
<dbReference type="RefSeq" id="WP_072916707.1">
    <property type="nucleotide sequence ID" value="NZ_FRAR01000026.1"/>
</dbReference>
<dbReference type="STRING" id="1121421.SAMN02745123_03386"/>
<dbReference type="PANTHER" id="PTHR33451">
    <property type="entry name" value="MALATE-2H(+)/NA(+)-LACTATE ANTIPORTER"/>
    <property type="match status" value="1"/>
</dbReference>
<dbReference type="InterPro" id="IPR052180">
    <property type="entry name" value="NhaC_Na-H+_Antiporter"/>
</dbReference>
<evidence type="ECO:0000256" key="1">
    <source>
        <dbReference type="ARBA" id="ARBA00004651"/>
    </source>
</evidence>
<evidence type="ECO:0000256" key="9">
    <source>
        <dbReference type="SAM" id="Phobius"/>
    </source>
</evidence>
<dbReference type="Proteomes" id="UP000183997">
    <property type="component" value="Unassembled WGS sequence"/>
</dbReference>
<dbReference type="EMBL" id="FRAR01000026">
    <property type="protein sequence ID" value="SHK85628.1"/>
    <property type="molecule type" value="Genomic_DNA"/>
</dbReference>
<dbReference type="OrthoDB" id="9790605at2"/>
<keyword evidence="3" id="KW-0050">Antiport</keyword>
<keyword evidence="5 9" id="KW-0812">Transmembrane</keyword>
<feature type="transmembrane region" description="Helical" evidence="9">
    <location>
        <begin position="47"/>
        <end position="65"/>
    </location>
</feature>
<keyword evidence="7 9" id="KW-0472">Membrane</keyword>
<feature type="transmembrane region" description="Helical" evidence="9">
    <location>
        <begin position="398"/>
        <end position="423"/>
    </location>
</feature>
<feature type="transmembrane region" description="Helical" evidence="9">
    <location>
        <begin position="121"/>
        <end position="140"/>
    </location>
</feature>
<dbReference type="GO" id="GO:0015297">
    <property type="term" value="F:antiporter activity"/>
    <property type="evidence" value="ECO:0007669"/>
    <property type="project" value="UniProtKB-KW"/>
</dbReference>
<dbReference type="Pfam" id="PF03553">
    <property type="entry name" value="Na_H_antiporter"/>
    <property type="match status" value="2"/>
</dbReference>
<dbReference type="AlphaFoldDB" id="A0A1M6VW71"/>
<feature type="domain" description="Na+/H+ antiporter NhaC-like C-terminal" evidence="10">
    <location>
        <begin position="247"/>
        <end position="453"/>
    </location>
</feature>
<feature type="transmembrane region" description="Helical" evidence="9">
    <location>
        <begin position="152"/>
        <end position="177"/>
    </location>
</feature>
<evidence type="ECO:0000313" key="11">
    <source>
        <dbReference type="EMBL" id="SHK85628.1"/>
    </source>
</evidence>
<feature type="transmembrane region" description="Helical" evidence="9">
    <location>
        <begin position="443"/>
        <end position="462"/>
    </location>
</feature>
<name>A0A1M6VW71_9FIRM</name>
<evidence type="ECO:0000313" key="12">
    <source>
        <dbReference type="Proteomes" id="UP000183997"/>
    </source>
</evidence>
<gene>
    <name evidence="11" type="ORF">SAMN02745123_03386</name>
</gene>
<dbReference type="PANTHER" id="PTHR33451:SF3">
    <property type="entry name" value="MALATE-2H(+)_NA(+)-LACTATE ANTIPORTER"/>
    <property type="match status" value="1"/>
</dbReference>
<organism evidence="11 12">
    <name type="scientific">Desulforamulus aeronauticus DSM 10349</name>
    <dbReference type="NCBI Taxonomy" id="1121421"/>
    <lineage>
        <taxon>Bacteria</taxon>
        <taxon>Bacillati</taxon>
        <taxon>Bacillota</taxon>
        <taxon>Clostridia</taxon>
        <taxon>Eubacteriales</taxon>
        <taxon>Peptococcaceae</taxon>
        <taxon>Desulforamulus</taxon>
    </lineage>
</organism>
<feature type="domain" description="Na+/H+ antiporter NhaC-like C-terminal" evidence="10">
    <location>
        <begin position="67"/>
        <end position="225"/>
    </location>
</feature>
<evidence type="ECO:0000259" key="10">
    <source>
        <dbReference type="Pfam" id="PF03553"/>
    </source>
</evidence>
<feature type="transmembrane region" description="Helical" evidence="9">
    <location>
        <begin position="207"/>
        <end position="228"/>
    </location>
</feature>
<dbReference type="InterPro" id="IPR018461">
    <property type="entry name" value="Na/H_Antiport_NhaC-like_C"/>
</dbReference>
<evidence type="ECO:0000256" key="3">
    <source>
        <dbReference type="ARBA" id="ARBA00022449"/>
    </source>
</evidence>
<reference evidence="12" key="1">
    <citation type="submission" date="2016-11" db="EMBL/GenBank/DDBJ databases">
        <authorList>
            <person name="Varghese N."/>
            <person name="Submissions S."/>
        </authorList>
    </citation>
    <scope>NUCLEOTIDE SEQUENCE [LARGE SCALE GENOMIC DNA]</scope>
    <source>
        <strain evidence="12">DSM 10349</strain>
    </source>
</reference>
<feature type="transmembrane region" description="Helical" evidence="9">
    <location>
        <begin position="85"/>
        <end position="115"/>
    </location>
</feature>
<feature type="transmembrane region" description="Helical" evidence="9">
    <location>
        <begin position="308"/>
        <end position="329"/>
    </location>
</feature>
<sequence>MTKQVIEHDTNNSHKLEMYGGIWGALLPLVLLISLLIWLSVEDRGGTKPFWAAGWLAIVFGLFLAKSKKNYSESIMRGIGDKNGIVIVTAWLLAGVFGKLMVAGGLVNGLFWFGIETGTQGALFALVAFVSAMLFSLGTGSSTGTTISLVPVLYPAGVFLGADPAILAAAILAGAAFGDNLAPVSDTTIVSAYTQGATMQEVVKSRFPLAMTAAIIAAVVILITGGGGEVKPLLEIQDKLDAGGLLMLISFAVVVVSALSGRHIVESLIYGNVSAMLLGMINGNINLQQIFSIPVEKGGSTGIIEDGIQGVVGAIIFALLILAITQVLIESGVMNKMLNWATKTVAKTVRQAELAIIGITILISTPISANAPAELLVGPSLVKPLGEKFNLAPARRANLMDCAVCTLFFMLPWHICVVAWYGALVSAAQANNIVAPSISAAFLNPYSWALLVVIIFSAVTGWNRKYANEVK</sequence>
<evidence type="ECO:0000256" key="4">
    <source>
        <dbReference type="ARBA" id="ARBA00022475"/>
    </source>
</evidence>
<keyword evidence="6 9" id="KW-1133">Transmembrane helix</keyword>
<comment type="subcellular location">
    <subcellularLocation>
        <location evidence="1">Cell membrane</location>
        <topology evidence="1">Multi-pass membrane protein</topology>
    </subcellularLocation>
</comment>
<dbReference type="GO" id="GO:0005886">
    <property type="term" value="C:plasma membrane"/>
    <property type="evidence" value="ECO:0007669"/>
    <property type="project" value="UniProtKB-SubCell"/>
</dbReference>
<evidence type="ECO:0000256" key="5">
    <source>
        <dbReference type="ARBA" id="ARBA00022692"/>
    </source>
</evidence>
<evidence type="ECO:0000256" key="6">
    <source>
        <dbReference type="ARBA" id="ARBA00022989"/>
    </source>
</evidence>
<proteinExistence type="inferred from homology"/>
<feature type="transmembrane region" description="Helical" evidence="9">
    <location>
        <begin position="240"/>
        <end position="261"/>
    </location>
</feature>